<evidence type="ECO:0000313" key="2">
    <source>
        <dbReference type="Proteomes" id="UP001374584"/>
    </source>
</evidence>
<reference evidence="1 2" key="1">
    <citation type="submission" date="2024-01" db="EMBL/GenBank/DDBJ databases">
        <title>The genomes of 5 underutilized Papilionoideae crops provide insights into root nodulation and disease resistanc.</title>
        <authorList>
            <person name="Jiang F."/>
        </authorList>
    </citation>
    <scope>NUCLEOTIDE SEQUENCE [LARGE SCALE GENOMIC DNA]</scope>
    <source>
        <strain evidence="1">JINMINGXINNONG_FW02</strain>
        <tissue evidence="1">Leaves</tissue>
    </source>
</reference>
<dbReference type="EMBL" id="JAYMYR010000006">
    <property type="protein sequence ID" value="KAK7355296.1"/>
    <property type="molecule type" value="Genomic_DNA"/>
</dbReference>
<name>A0AAN9R1H7_PHACN</name>
<protein>
    <submittedName>
        <fullName evidence="1">Uncharacterized protein</fullName>
    </submittedName>
</protein>
<evidence type="ECO:0000313" key="1">
    <source>
        <dbReference type="EMBL" id="KAK7355296.1"/>
    </source>
</evidence>
<proteinExistence type="predicted"/>
<organism evidence="1 2">
    <name type="scientific">Phaseolus coccineus</name>
    <name type="common">Scarlet runner bean</name>
    <name type="synonym">Phaseolus multiflorus</name>
    <dbReference type="NCBI Taxonomy" id="3886"/>
    <lineage>
        <taxon>Eukaryota</taxon>
        <taxon>Viridiplantae</taxon>
        <taxon>Streptophyta</taxon>
        <taxon>Embryophyta</taxon>
        <taxon>Tracheophyta</taxon>
        <taxon>Spermatophyta</taxon>
        <taxon>Magnoliopsida</taxon>
        <taxon>eudicotyledons</taxon>
        <taxon>Gunneridae</taxon>
        <taxon>Pentapetalae</taxon>
        <taxon>rosids</taxon>
        <taxon>fabids</taxon>
        <taxon>Fabales</taxon>
        <taxon>Fabaceae</taxon>
        <taxon>Papilionoideae</taxon>
        <taxon>50 kb inversion clade</taxon>
        <taxon>NPAAA clade</taxon>
        <taxon>indigoferoid/millettioid clade</taxon>
        <taxon>Phaseoleae</taxon>
        <taxon>Phaseolus</taxon>
    </lineage>
</organism>
<sequence>MQTLDHLMFPFAYLPMASGGWTVSWVRHASFSFSPYALGDHARLFFSIPSDADTGSLDVSICLLANGECGVDRLVIWCLVNVRVYDM</sequence>
<accession>A0AAN9R1H7</accession>
<keyword evidence="2" id="KW-1185">Reference proteome</keyword>
<dbReference type="AlphaFoldDB" id="A0AAN9R1H7"/>
<comment type="caution">
    <text evidence="1">The sequence shown here is derived from an EMBL/GenBank/DDBJ whole genome shotgun (WGS) entry which is preliminary data.</text>
</comment>
<gene>
    <name evidence="1" type="ORF">VNO80_14550</name>
</gene>
<dbReference type="Proteomes" id="UP001374584">
    <property type="component" value="Unassembled WGS sequence"/>
</dbReference>